<evidence type="ECO:0000256" key="1">
    <source>
        <dbReference type="SAM" id="MobiDB-lite"/>
    </source>
</evidence>
<sequence length="89" mass="9686">MAKYVRVALGISPVWKLSEEDEGCFYTMAPILNIHDGVALGEIAITEETSEISTAEDAEEAEEIDEVGVQVTTPDQRVSSPPPRGKYTC</sequence>
<dbReference type="AlphaFoldDB" id="A0AA39I033"/>
<reference evidence="2" key="1">
    <citation type="submission" date="2023-06" db="EMBL/GenBank/DDBJ databases">
        <title>Genomic analysis of the entomopathogenic nematode Steinernema hermaphroditum.</title>
        <authorList>
            <person name="Schwarz E.M."/>
            <person name="Heppert J.K."/>
            <person name="Baniya A."/>
            <person name="Schwartz H.T."/>
            <person name="Tan C.-H."/>
            <person name="Antoshechkin I."/>
            <person name="Sternberg P.W."/>
            <person name="Goodrich-Blair H."/>
            <person name="Dillman A.R."/>
        </authorList>
    </citation>
    <scope>NUCLEOTIDE SEQUENCE</scope>
    <source>
        <strain evidence="2">PS9179</strain>
        <tissue evidence="2">Whole animal</tissue>
    </source>
</reference>
<evidence type="ECO:0000313" key="3">
    <source>
        <dbReference type="Proteomes" id="UP001175271"/>
    </source>
</evidence>
<dbReference type="EMBL" id="JAUCMV010000002">
    <property type="protein sequence ID" value="KAK0415326.1"/>
    <property type="molecule type" value="Genomic_DNA"/>
</dbReference>
<feature type="region of interest" description="Disordered" evidence="1">
    <location>
        <begin position="51"/>
        <end position="89"/>
    </location>
</feature>
<feature type="compositionally biased region" description="Pro residues" evidence="1">
    <location>
        <begin position="80"/>
        <end position="89"/>
    </location>
</feature>
<feature type="compositionally biased region" description="Acidic residues" evidence="1">
    <location>
        <begin position="51"/>
        <end position="66"/>
    </location>
</feature>
<name>A0AA39I033_9BILA</name>
<evidence type="ECO:0000313" key="2">
    <source>
        <dbReference type="EMBL" id="KAK0415326.1"/>
    </source>
</evidence>
<organism evidence="2 3">
    <name type="scientific">Steinernema hermaphroditum</name>
    <dbReference type="NCBI Taxonomy" id="289476"/>
    <lineage>
        <taxon>Eukaryota</taxon>
        <taxon>Metazoa</taxon>
        <taxon>Ecdysozoa</taxon>
        <taxon>Nematoda</taxon>
        <taxon>Chromadorea</taxon>
        <taxon>Rhabditida</taxon>
        <taxon>Tylenchina</taxon>
        <taxon>Panagrolaimomorpha</taxon>
        <taxon>Strongyloidoidea</taxon>
        <taxon>Steinernematidae</taxon>
        <taxon>Steinernema</taxon>
    </lineage>
</organism>
<comment type="caution">
    <text evidence="2">The sequence shown here is derived from an EMBL/GenBank/DDBJ whole genome shotgun (WGS) entry which is preliminary data.</text>
</comment>
<proteinExistence type="predicted"/>
<keyword evidence="3" id="KW-1185">Reference proteome</keyword>
<protein>
    <submittedName>
        <fullName evidence="2">Uncharacterized protein</fullName>
    </submittedName>
</protein>
<feature type="compositionally biased region" description="Polar residues" evidence="1">
    <location>
        <begin position="70"/>
        <end position="79"/>
    </location>
</feature>
<dbReference type="Proteomes" id="UP001175271">
    <property type="component" value="Unassembled WGS sequence"/>
</dbReference>
<gene>
    <name evidence="2" type="ORF">QR680_011889</name>
</gene>
<accession>A0AA39I033</accession>